<dbReference type="OrthoDB" id="52980at2157"/>
<evidence type="ECO:0000313" key="2">
    <source>
        <dbReference type="Proteomes" id="UP000570823"/>
    </source>
</evidence>
<dbReference type="AlphaFoldDB" id="A0A7K4HME8"/>
<evidence type="ECO:0000313" key="1">
    <source>
        <dbReference type="EMBL" id="NVO66424.1"/>
    </source>
</evidence>
<dbReference type="Proteomes" id="UP000570823">
    <property type="component" value="Unassembled WGS sequence"/>
</dbReference>
<reference evidence="1 2" key="1">
    <citation type="submission" date="2020-06" db="EMBL/GenBank/DDBJ databases">
        <title>Methanofollis fontis sp. nov., a methanogen isolated from marine sediments near a cold seep at Four-Way Closure Ridge offshore southwestern Taiwan.</title>
        <authorList>
            <person name="Chen S.-C."/>
            <person name="Teng N.-H."/>
            <person name="Lin Y.-S."/>
            <person name="Lai M.-C."/>
            <person name="Chen H.-H."/>
            <person name="Wang C.-C."/>
        </authorList>
    </citation>
    <scope>NUCLEOTIDE SEQUENCE [LARGE SCALE GENOMIC DNA]</scope>
    <source>
        <strain evidence="1 2">DSM 2702</strain>
    </source>
</reference>
<proteinExistence type="predicted"/>
<comment type="caution">
    <text evidence="1">The sequence shown here is derived from an EMBL/GenBank/DDBJ whole genome shotgun (WGS) entry which is preliminary data.</text>
</comment>
<name>A0A7K4HME8_9EURY</name>
<accession>A0A7K4HME8</accession>
<protein>
    <submittedName>
        <fullName evidence="1">Uncharacterized protein</fullName>
    </submittedName>
</protein>
<sequence length="87" mass="10037">MIRPRRDFSSEKITVSDDVITYIEKKNSDFRVSTSCGGPILMPVSLKPPKNTDVQIRAGRHRIYVSMYQAPYLDTIDMALIPFYEHD</sequence>
<organism evidence="1 2">
    <name type="scientific">Methanofollis tationis</name>
    <dbReference type="NCBI Taxonomy" id="81417"/>
    <lineage>
        <taxon>Archaea</taxon>
        <taxon>Methanobacteriati</taxon>
        <taxon>Methanobacteriota</taxon>
        <taxon>Stenosarchaea group</taxon>
        <taxon>Methanomicrobia</taxon>
        <taxon>Methanomicrobiales</taxon>
        <taxon>Methanomicrobiaceae</taxon>
        <taxon>Methanofollis</taxon>
    </lineage>
</organism>
<keyword evidence="2" id="KW-1185">Reference proteome</keyword>
<gene>
    <name evidence="1" type="ORF">HWN36_03635</name>
</gene>
<dbReference type="EMBL" id="JABXWR010000001">
    <property type="protein sequence ID" value="NVO66424.1"/>
    <property type="molecule type" value="Genomic_DNA"/>
</dbReference>